<dbReference type="PROSITE" id="PS51257">
    <property type="entry name" value="PROKAR_LIPOPROTEIN"/>
    <property type="match status" value="1"/>
</dbReference>
<comment type="caution">
    <text evidence="2">The sequence shown here is derived from an EMBL/GenBank/DDBJ whole genome shotgun (WGS) entry which is preliminary data.</text>
</comment>
<feature type="compositionally biased region" description="Low complexity" evidence="1">
    <location>
        <begin position="39"/>
        <end position="69"/>
    </location>
</feature>
<dbReference type="RefSeq" id="WP_189826918.1">
    <property type="nucleotide sequence ID" value="NZ_BMVC01000017.1"/>
</dbReference>
<evidence type="ECO:0000313" key="2">
    <source>
        <dbReference type="EMBL" id="GHD11893.1"/>
    </source>
</evidence>
<feature type="region of interest" description="Disordered" evidence="1">
    <location>
        <begin position="29"/>
        <end position="69"/>
    </location>
</feature>
<organism evidence="2 3">
    <name type="scientific">Streptomyces finlayi</name>
    <dbReference type="NCBI Taxonomy" id="67296"/>
    <lineage>
        <taxon>Bacteria</taxon>
        <taxon>Bacillati</taxon>
        <taxon>Actinomycetota</taxon>
        <taxon>Actinomycetes</taxon>
        <taxon>Kitasatosporales</taxon>
        <taxon>Streptomycetaceae</taxon>
        <taxon>Streptomyces</taxon>
    </lineage>
</organism>
<proteinExistence type="predicted"/>
<evidence type="ECO:0000313" key="3">
    <source>
        <dbReference type="Proteomes" id="UP000638353"/>
    </source>
</evidence>
<dbReference type="Proteomes" id="UP000638353">
    <property type="component" value="Unassembled WGS sequence"/>
</dbReference>
<accession>A0A919CEC6</accession>
<feature type="region of interest" description="Disordered" evidence="1">
    <location>
        <begin position="144"/>
        <end position="170"/>
    </location>
</feature>
<reference evidence="2" key="2">
    <citation type="submission" date="2020-09" db="EMBL/GenBank/DDBJ databases">
        <authorList>
            <person name="Sun Q."/>
            <person name="Ohkuma M."/>
        </authorList>
    </citation>
    <scope>NUCLEOTIDE SEQUENCE</scope>
    <source>
        <strain evidence="2">JCM 4637</strain>
    </source>
</reference>
<evidence type="ECO:0008006" key="4">
    <source>
        <dbReference type="Google" id="ProtNLM"/>
    </source>
</evidence>
<gene>
    <name evidence="2" type="ORF">GCM10010334_68450</name>
</gene>
<dbReference type="AlphaFoldDB" id="A0A919CEC6"/>
<evidence type="ECO:0000256" key="1">
    <source>
        <dbReference type="SAM" id="MobiDB-lite"/>
    </source>
</evidence>
<protein>
    <recommendedName>
        <fullName evidence="4">Lipoprotein</fullName>
    </recommendedName>
</protein>
<dbReference type="EMBL" id="BMVC01000017">
    <property type="protein sequence ID" value="GHD11893.1"/>
    <property type="molecule type" value="Genomic_DNA"/>
</dbReference>
<feature type="compositionally biased region" description="Basic and acidic residues" evidence="1">
    <location>
        <begin position="29"/>
        <end position="38"/>
    </location>
</feature>
<reference evidence="2" key="1">
    <citation type="journal article" date="2014" name="Int. J. Syst. Evol. Microbiol.">
        <title>Complete genome sequence of Corynebacterium casei LMG S-19264T (=DSM 44701T), isolated from a smear-ripened cheese.</title>
        <authorList>
            <consortium name="US DOE Joint Genome Institute (JGI-PGF)"/>
            <person name="Walter F."/>
            <person name="Albersmeier A."/>
            <person name="Kalinowski J."/>
            <person name="Ruckert C."/>
        </authorList>
    </citation>
    <scope>NUCLEOTIDE SEQUENCE</scope>
    <source>
        <strain evidence="2">JCM 4637</strain>
    </source>
</reference>
<name>A0A919CEC6_9ACTN</name>
<sequence>MHSYVRTAAGTAALAAALLLTGCSSDSGKGDGAADKGKAPSSAPSTGAGDSGSGSTPPAGDAGAGSVDGDWAATTGGKMVALSIHDGMAGIAGENICTGTVARQGVVTLNLKCANGNTDRAKGTVTPGADGKTLTVKWEGSGIEDKFTKAPSNGLPSGIPTKLPSDLPKL</sequence>